<feature type="coiled-coil region" evidence="5">
    <location>
        <begin position="182"/>
        <end position="223"/>
    </location>
</feature>
<dbReference type="EMBL" id="SPNW01000059">
    <property type="protein sequence ID" value="TIA87297.1"/>
    <property type="molecule type" value="Genomic_DNA"/>
</dbReference>
<dbReference type="GO" id="GO:0003677">
    <property type="term" value="F:DNA binding"/>
    <property type="evidence" value="ECO:0007669"/>
    <property type="project" value="InterPro"/>
</dbReference>
<dbReference type="GO" id="GO:0005634">
    <property type="term" value="C:nucleus"/>
    <property type="evidence" value="ECO:0007669"/>
    <property type="project" value="UniProtKB-SubCell"/>
</dbReference>
<feature type="region of interest" description="Disordered" evidence="6">
    <location>
        <begin position="80"/>
        <end position="138"/>
    </location>
</feature>
<gene>
    <name evidence="8" type="ORF">E3P99_03269</name>
</gene>
<comment type="subcellular location">
    <subcellularLocation>
        <location evidence="1">Nucleus</location>
    </subcellularLocation>
</comment>
<name>A0A4T0FG13_9BASI</name>
<keyword evidence="2" id="KW-0805">Transcription regulation</keyword>
<keyword evidence="9" id="KW-1185">Reference proteome</keyword>
<dbReference type="SUPFAM" id="SSF57959">
    <property type="entry name" value="Leucine zipper domain"/>
    <property type="match status" value="1"/>
</dbReference>
<dbReference type="GO" id="GO:0006357">
    <property type="term" value="P:regulation of transcription by RNA polymerase II"/>
    <property type="evidence" value="ECO:0007669"/>
    <property type="project" value="InterPro"/>
</dbReference>
<dbReference type="PANTHER" id="PTHR19304">
    <property type="entry name" value="CYCLIC-AMP RESPONSE ELEMENT BINDING PROTEIN"/>
    <property type="match status" value="1"/>
</dbReference>
<evidence type="ECO:0000313" key="9">
    <source>
        <dbReference type="Proteomes" id="UP000310189"/>
    </source>
</evidence>
<proteinExistence type="predicted"/>
<dbReference type="Gene3D" id="1.20.5.170">
    <property type="match status" value="1"/>
</dbReference>
<accession>A0A4T0FG13</accession>
<evidence type="ECO:0000256" key="5">
    <source>
        <dbReference type="SAM" id="Coils"/>
    </source>
</evidence>
<keyword evidence="4" id="KW-0539">Nucleus</keyword>
<dbReference type="Pfam" id="PF00170">
    <property type="entry name" value="bZIP_1"/>
    <property type="match status" value="1"/>
</dbReference>
<dbReference type="GO" id="GO:0003700">
    <property type="term" value="F:DNA-binding transcription factor activity"/>
    <property type="evidence" value="ECO:0007669"/>
    <property type="project" value="InterPro"/>
</dbReference>
<protein>
    <recommendedName>
        <fullName evidence="7">BZIP domain-containing protein</fullName>
    </recommendedName>
</protein>
<evidence type="ECO:0000256" key="2">
    <source>
        <dbReference type="ARBA" id="ARBA00023015"/>
    </source>
</evidence>
<dbReference type="AlphaFoldDB" id="A0A4T0FG13"/>
<dbReference type="PRINTS" id="PR00042">
    <property type="entry name" value="LEUZIPPRFOS"/>
</dbReference>
<keyword evidence="5" id="KW-0175">Coiled coil</keyword>
<keyword evidence="3" id="KW-0804">Transcription</keyword>
<evidence type="ECO:0000313" key="8">
    <source>
        <dbReference type="EMBL" id="TIA87297.1"/>
    </source>
</evidence>
<dbReference type="OrthoDB" id="295274at2759"/>
<reference evidence="8 9" key="1">
    <citation type="submission" date="2019-03" db="EMBL/GenBank/DDBJ databases">
        <title>Sequencing 23 genomes of Wallemia ichthyophaga.</title>
        <authorList>
            <person name="Gostincar C."/>
        </authorList>
    </citation>
    <scope>NUCLEOTIDE SEQUENCE [LARGE SCALE GENOMIC DNA]</scope>
    <source>
        <strain evidence="8 9">EXF-5753</strain>
    </source>
</reference>
<organism evidence="8 9">
    <name type="scientific">Wallemia hederae</name>
    <dbReference type="NCBI Taxonomy" id="1540922"/>
    <lineage>
        <taxon>Eukaryota</taxon>
        <taxon>Fungi</taxon>
        <taxon>Dikarya</taxon>
        <taxon>Basidiomycota</taxon>
        <taxon>Wallemiomycotina</taxon>
        <taxon>Wallemiomycetes</taxon>
        <taxon>Wallemiales</taxon>
        <taxon>Wallemiaceae</taxon>
        <taxon>Wallemia</taxon>
    </lineage>
</organism>
<feature type="compositionally biased region" description="Polar residues" evidence="6">
    <location>
        <begin position="89"/>
        <end position="98"/>
    </location>
</feature>
<dbReference type="SMART" id="SM00338">
    <property type="entry name" value="BRLZ"/>
    <property type="match status" value="1"/>
</dbReference>
<dbReference type="Proteomes" id="UP000310189">
    <property type="component" value="Unassembled WGS sequence"/>
</dbReference>
<evidence type="ECO:0000256" key="6">
    <source>
        <dbReference type="SAM" id="MobiDB-lite"/>
    </source>
</evidence>
<comment type="caution">
    <text evidence="8">The sequence shown here is derived from an EMBL/GenBank/DDBJ whole genome shotgun (WGS) entry which is preliminary data.</text>
</comment>
<dbReference type="InterPro" id="IPR046347">
    <property type="entry name" value="bZIP_sf"/>
</dbReference>
<dbReference type="InterPro" id="IPR000837">
    <property type="entry name" value="AP-1"/>
</dbReference>
<dbReference type="InterPro" id="IPR004827">
    <property type="entry name" value="bZIP"/>
</dbReference>
<dbReference type="PROSITE" id="PS50217">
    <property type="entry name" value="BZIP"/>
    <property type="match status" value="1"/>
</dbReference>
<evidence type="ECO:0000259" key="7">
    <source>
        <dbReference type="PROSITE" id="PS50217"/>
    </source>
</evidence>
<sequence length="229" mass="26051">MFPTSVNSLSNVPPHAVRPVKDEVNVFEESWKQHNFNTYQQLYPQQVGLDATAYAMPNMNDISNLQPDTYIPGVAMPEAAQPSQAAPQYDSTPSSYTEGVSRRGSDESSEQTSPARKHRKPSYNVDNADIPPLMKPVGRRGDITLQYDESGRALSKEERRKITMERNKNAAARCRQRKRQWTRNLQEEVDSLNAEQQSLKDEKLELQNEVNELRQTVNELTQYALARGI</sequence>
<feature type="domain" description="BZIP" evidence="7">
    <location>
        <begin position="157"/>
        <end position="220"/>
    </location>
</feature>
<evidence type="ECO:0000256" key="4">
    <source>
        <dbReference type="ARBA" id="ARBA00023242"/>
    </source>
</evidence>
<dbReference type="CDD" id="cd14687">
    <property type="entry name" value="bZIP_ATF2"/>
    <property type="match status" value="1"/>
</dbReference>
<evidence type="ECO:0000256" key="1">
    <source>
        <dbReference type="ARBA" id="ARBA00004123"/>
    </source>
</evidence>
<evidence type="ECO:0000256" key="3">
    <source>
        <dbReference type="ARBA" id="ARBA00023163"/>
    </source>
</evidence>
<dbReference type="InterPro" id="IPR051027">
    <property type="entry name" value="bZIP_transcription_factors"/>
</dbReference>